<keyword evidence="2" id="KW-0217">Developmental protein</keyword>
<dbReference type="SUPFAM" id="SSF47769">
    <property type="entry name" value="SAM/Pointed domain"/>
    <property type="match status" value="1"/>
</dbReference>
<feature type="compositionally biased region" description="Low complexity" evidence="9">
    <location>
        <begin position="705"/>
        <end position="715"/>
    </location>
</feature>
<evidence type="ECO:0000256" key="4">
    <source>
        <dbReference type="ARBA" id="ARBA00022771"/>
    </source>
</evidence>
<reference evidence="12 13" key="1">
    <citation type="journal article" date="2011" name="Nature">
        <title>Genome sequencing reveals insights into physiology and longevity of the naked mole rat.</title>
        <authorList>
            <person name="Kim E.B."/>
            <person name="Fang X."/>
            <person name="Fushan A.A."/>
            <person name="Huang Z."/>
            <person name="Lobanov A.V."/>
            <person name="Han L."/>
            <person name="Marino S.M."/>
            <person name="Sun X."/>
            <person name="Turanov A.A."/>
            <person name="Yang P."/>
            <person name="Yim S.H."/>
            <person name="Zhao X."/>
            <person name="Kasaikina M.V."/>
            <person name="Stoletzki N."/>
            <person name="Peng C."/>
            <person name="Polak P."/>
            <person name="Xiong Z."/>
            <person name="Kiezun A."/>
            <person name="Zhu Y."/>
            <person name="Chen Y."/>
            <person name="Kryukov G.V."/>
            <person name="Zhang Q."/>
            <person name="Peshkin L."/>
            <person name="Yang L."/>
            <person name="Bronson R.T."/>
            <person name="Buffenstein R."/>
            <person name="Wang B."/>
            <person name="Han C."/>
            <person name="Li Q."/>
            <person name="Chen L."/>
            <person name="Zhao W."/>
            <person name="Sunyaev S.R."/>
            <person name="Park T.J."/>
            <person name="Zhang G."/>
            <person name="Wang J."/>
            <person name="Gladyshev V.N."/>
        </authorList>
    </citation>
    <scope>NUCLEOTIDE SEQUENCE [LARGE SCALE GENOMIC DNA]</scope>
</reference>
<dbReference type="GO" id="GO:0008270">
    <property type="term" value="F:zinc ion binding"/>
    <property type="evidence" value="ECO:0007669"/>
    <property type="project" value="UniProtKB-KW"/>
</dbReference>
<evidence type="ECO:0000256" key="7">
    <source>
        <dbReference type="ARBA" id="ARBA00023242"/>
    </source>
</evidence>
<feature type="compositionally biased region" description="Pro residues" evidence="9">
    <location>
        <begin position="493"/>
        <end position="503"/>
    </location>
</feature>
<dbReference type="PANTHER" id="PTHR12247:SF20">
    <property type="entry name" value="POLYHOMEOTIC-LIKE PROTEIN 1"/>
    <property type="match status" value="1"/>
</dbReference>
<feature type="region of interest" description="Disordered" evidence="9">
    <location>
        <begin position="893"/>
        <end position="974"/>
    </location>
</feature>
<organism evidence="12 13">
    <name type="scientific">Heterocephalus glaber</name>
    <name type="common">Naked mole rat</name>
    <dbReference type="NCBI Taxonomy" id="10181"/>
    <lineage>
        <taxon>Eukaryota</taxon>
        <taxon>Metazoa</taxon>
        <taxon>Chordata</taxon>
        <taxon>Craniata</taxon>
        <taxon>Vertebrata</taxon>
        <taxon>Euteleostomi</taxon>
        <taxon>Mammalia</taxon>
        <taxon>Eutheria</taxon>
        <taxon>Euarchontoglires</taxon>
        <taxon>Glires</taxon>
        <taxon>Rodentia</taxon>
        <taxon>Hystricomorpha</taxon>
        <taxon>Bathyergidae</taxon>
        <taxon>Heterocephalus</taxon>
    </lineage>
</organism>
<evidence type="ECO:0000256" key="5">
    <source>
        <dbReference type="ARBA" id="ARBA00022833"/>
    </source>
</evidence>
<feature type="region of interest" description="Disordered" evidence="9">
    <location>
        <begin position="128"/>
        <end position="157"/>
    </location>
</feature>
<dbReference type="GO" id="GO:0003677">
    <property type="term" value="F:DNA binding"/>
    <property type="evidence" value="ECO:0007669"/>
    <property type="project" value="UniProtKB-KW"/>
</dbReference>
<feature type="compositionally biased region" description="Low complexity" evidence="9">
    <location>
        <begin position="504"/>
        <end position="527"/>
    </location>
</feature>
<sequence>MAKAVFINQCGVLQNFAECFCLELNSLQAEAFVSTGLESEHQPWGPWSGVMETESEQNSSSTNGSSSSGASSRPQIAQMSLYERQAVQALQALQRQPNAAQYFHQFMLQQQLSNAQLHSLAAVQQATIAASRQASPPNTSTAPQQQQQQQPQATTTQASINLATTSAAQLISRSQSVNSPSATTLTQSVLLGNTTSPPLNQSQAQMYLRPQLGNLLQVNRTLGRNVPLASQLILMPNGAVAAVQQEVPSAQSPGVHADSDQVQNLAVRNQQASAQGAPMPGSSQKAIPPGASPISGLSQTSNQALAVAQASSGASGQSLNLSQAGGSSGSSLAGSLGPGGGGQAPGGLGQLPSSAMGGAGCPRKGTGVAPPLPAAQTVTVSQGSQTEVESAAAKKADADGSGQSVGMNLTRTATPAPSQTLISSATYTQIQPHSLIQQQQQIHLQQKQVVIQQQIAIHHQQQFQHRQSQLLHTATHLHLQQQQQQQATTLTAPQPPQVPPTQQVPPSQSQQQAQTLVVQPMLQSSPLSLPPDPTPKPPIPIQSKPPVAPIKPPQLGATKMSATQQPPPHIPVQVVGTRQPGTAQAQALGLAQLAAAAPASRGMPSPVQPGQGHLASSSPSSQAPGALQECPPLLAPGMTLAPVQGTAHVVKGAATTSSPVVAQVPAAFYMQSVHLPGKPQTLAVKRKAESEEERDEVSTLASVLPAKASPAAESPKVVEEKRSFAEKADPGTSVNASAPSSELIALAPAPGAPPPSLAMVSRQVGDSKPPQAIVKPQILTHIIEGFVIQEGAEPFPVGCSQLLKESEKPLQTGLPAGLSESQSSGPLGGDSPSGDLDKAANLLKCEYCGKYAPAEQFRGSKRFCSMTCAKRYNVSCSHQFRLKRKKMKEFQEANYARVRRRGPRRSSSDIARAKIQGKRHRGQEDSSRGSDNSSYDEALSPTSPGPLSGRAGQGDRDLGNTITAPPTPELHGINPVFLSSNPSRWSVEEVYEFIASLQGCQEIAEEFRSQEIDGQALLLLKEEHLMSAMNIKLGPALKICAKINVLKET</sequence>
<evidence type="ECO:0000259" key="10">
    <source>
        <dbReference type="PROSITE" id="PS50105"/>
    </source>
</evidence>
<feature type="compositionally biased region" description="Low complexity" evidence="9">
    <location>
        <begin position="478"/>
        <end position="492"/>
    </location>
</feature>
<evidence type="ECO:0000256" key="3">
    <source>
        <dbReference type="ARBA" id="ARBA00022723"/>
    </source>
</evidence>
<dbReference type="Gene3D" id="1.10.150.50">
    <property type="entry name" value="Transcription Factor, Ets-1"/>
    <property type="match status" value="1"/>
</dbReference>
<feature type="compositionally biased region" description="Polar residues" evidence="9">
    <location>
        <begin position="376"/>
        <end position="388"/>
    </location>
</feature>
<dbReference type="SMART" id="SM00454">
    <property type="entry name" value="SAM"/>
    <property type="match status" value="1"/>
</dbReference>
<evidence type="ECO:0000256" key="6">
    <source>
        <dbReference type="ARBA" id="ARBA00023125"/>
    </source>
</evidence>
<accession>G5BPM4</accession>
<feature type="region of interest" description="Disordered" evidence="9">
    <location>
        <begin position="478"/>
        <end position="566"/>
    </location>
</feature>
<feature type="region of interest" description="Disordered" evidence="9">
    <location>
        <begin position="810"/>
        <end position="835"/>
    </location>
</feature>
<dbReference type="InterPro" id="IPR012313">
    <property type="entry name" value="Znf_FCS"/>
</dbReference>
<feature type="domain" description="SAM" evidence="10">
    <location>
        <begin position="985"/>
        <end position="1049"/>
    </location>
</feature>
<dbReference type="InterPro" id="IPR013761">
    <property type="entry name" value="SAM/pointed_sf"/>
</dbReference>
<evidence type="ECO:0000256" key="9">
    <source>
        <dbReference type="SAM" id="MobiDB-lite"/>
    </source>
</evidence>
<dbReference type="Pfam" id="PF16616">
    <property type="entry name" value="PHC2_SAM_assoc"/>
    <property type="match status" value="1"/>
</dbReference>
<dbReference type="GO" id="GO:0042393">
    <property type="term" value="F:histone binding"/>
    <property type="evidence" value="ECO:0007669"/>
    <property type="project" value="TreeGrafter"/>
</dbReference>
<dbReference type="PROSITE" id="PS51024">
    <property type="entry name" value="ZF_FCS"/>
    <property type="match status" value="1"/>
</dbReference>
<dbReference type="Proteomes" id="UP000006813">
    <property type="component" value="Unassembled WGS sequence"/>
</dbReference>
<dbReference type="InterPro" id="IPR001660">
    <property type="entry name" value="SAM"/>
</dbReference>
<feature type="region of interest" description="Disordered" evidence="9">
    <location>
        <begin position="316"/>
        <end position="405"/>
    </location>
</feature>
<proteinExistence type="predicted"/>
<dbReference type="InterPro" id="IPR050548">
    <property type="entry name" value="PcG_chromatin_remod_factors"/>
</dbReference>
<feature type="compositionally biased region" description="Low complexity" evidence="9">
    <location>
        <begin position="610"/>
        <end position="628"/>
    </location>
</feature>
<comment type="subcellular location">
    <subcellularLocation>
        <location evidence="1">Nucleus</location>
    </subcellularLocation>
</comment>
<feature type="compositionally biased region" description="Low complexity" evidence="9">
    <location>
        <begin position="823"/>
        <end position="834"/>
    </location>
</feature>
<evidence type="ECO:0000256" key="8">
    <source>
        <dbReference type="PROSITE-ProRule" id="PRU00367"/>
    </source>
</evidence>
<dbReference type="AlphaFoldDB" id="G5BPM4"/>
<feature type="compositionally biased region" description="Pro residues" evidence="9">
    <location>
        <begin position="528"/>
        <end position="540"/>
    </location>
</feature>
<dbReference type="FunFam" id="1.10.150.50:FF:000011">
    <property type="entry name" value="Polyhomeotic-like protein 2 isoform 1"/>
    <property type="match status" value="1"/>
</dbReference>
<dbReference type="eggNOG" id="ENOG502QUTP">
    <property type="taxonomic scope" value="Eukaryota"/>
</dbReference>
<dbReference type="Gene3D" id="3.30.60.160">
    <property type="match status" value="1"/>
</dbReference>
<keyword evidence="4 8" id="KW-0863">Zinc-finger</keyword>
<evidence type="ECO:0000313" key="13">
    <source>
        <dbReference type="Proteomes" id="UP000006813"/>
    </source>
</evidence>
<protein>
    <submittedName>
        <fullName evidence="12">Polyhomeotic-like protein 1</fullName>
    </submittedName>
</protein>
<name>G5BPM4_HETGA</name>
<dbReference type="InParanoid" id="G5BPM4"/>
<keyword evidence="7" id="KW-0539">Nucleus</keyword>
<evidence type="ECO:0000256" key="2">
    <source>
        <dbReference type="ARBA" id="ARBA00022473"/>
    </source>
</evidence>
<evidence type="ECO:0000256" key="1">
    <source>
        <dbReference type="ARBA" id="ARBA00004123"/>
    </source>
</evidence>
<dbReference type="PROSITE" id="PS50105">
    <property type="entry name" value="SAM_DOMAIN"/>
    <property type="match status" value="1"/>
</dbReference>
<keyword evidence="5" id="KW-0862">Zinc</keyword>
<feature type="region of interest" description="Disordered" evidence="9">
    <location>
        <begin position="269"/>
        <end position="299"/>
    </location>
</feature>
<evidence type="ECO:0000313" key="12">
    <source>
        <dbReference type="EMBL" id="EHB11235.1"/>
    </source>
</evidence>
<feature type="compositionally biased region" description="Low complexity" evidence="9">
    <location>
        <begin position="135"/>
        <end position="157"/>
    </location>
</feature>
<dbReference type="PANTHER" id="PTHR12247">
    <property type="entry name" value="POLYCOMB GROUP PROTEIN"/>
    <property type="match status" value="1"/>
</dbReference>
<dbReference type="Pfam" id="PF21319">
    <property type="entry name" value="zf-FCS_1"/>
    <property type="match status" value="1"/>
</dbReference>
<dbReference type="InterPro" id="IPR038603">
    <property type="entry name" value="Znf_FCS_sf"/>
</dbReference>
<feature type="region of interest" description="Disordered" evidence="9">
    <location>
        <begin position="685"/>
        <end position="737"/>
    </location>
</feature>
<dbReference type="GO" id="GO:0045892">
    <property type="term" value="P:negative regulation of DNA-templated transcription"/>
    <property type="evidence" value="ECO:0007669"/>
    <property type="project" value="TreeGrafter"/>
</dbReference>
<gene>
    <name evidence="12" type="ORF">GW7_17304</name>
</gene>
<feature type="region of interest" description="Disordered" evidence="9">
    <location>
        <begin position="599"/>
        <end position="628"/>
    </location>
</feature>
<dbReference type="CDD" id="cd09577">
    <property type="entry name" value="SAM_Ph1_2_3"/>
    <property type="match status" value="1"/>
</dbReference>
<feature type="compositionally biased region" description="Low complexity" evidence="9">
    <location>
        <begin position="316"/>
        <end position="335"/>
    </location>
</feature>
<evidence type="ECO:0000259" key="11">
    <source>
        <dbReference type="PROSITE" id="PS51024"/>
    </source>
</evidence>
<feature type="region of interest" description="Disordered" evidence="9">
    <location>
        <begin position="43"/>
        <end position="75"/>
    </location>
</feature>
<feature type="compositionally biased region" description="Basic and acidic residues" evidence="9">
    <location>
        <begin position="716"/>
        <end position="729"/>
    </location>
</feature>
<dbReference type="STRING" id="10181.G5BPM4"/>
<dbReference type="GO" id="GO:0035102">
    <property type="term" value="C:PRC1 complex"/>
    <property type="evidence" value="ECO:0007669"/>
    <property type="project" value="TreeGrafter"/>
</dbReference>
<feature type="compositionally biased region" description="Gly residues" evidence="9">
    <location>
        <begin position="336"/>
        <end position="349"/>
    </location>
</feature>
<feature type="compositionally biased region" description="Low complexity" evidence="9">
    <location>
        <begin position="56"/>
        <end position="72"/>
    </location>
</feature>
<dbReference type="Pfam" id="PF00536">
    <property type="entry name" value="SAM_1"/>
    <property type="match status" value="1"/>
</dbReference>
<keyword evidence="6" id="KW-0238">DNA-binding</keyword>
<feature type="domain" description="FCS-type" evidence="11">
    <location>
        <begin position="836"/>
        <end position="870"/>
    </location>
</feature>
<dbReference type="GO" id="GO:0003682">
    <property type="term" value="F:chromatin binding"/>
    <property type="evidence" value="ECO:0007669"/>
    <property type="project" value="TreeGrafter"/>
</dbReference>
<keyword evidence="3" id="KW-0479">Metal-binding</keyword>
<dbReference type="FunCoup" id="G5BPM4">
    <property type="interactions" value="1532"/>
</dbReference>
<dbReference type="EMBL" id="JH171302">
    <property type="protein sequence ID" value="EHB11235.1"/>
    <property type="molecule type" value="Genomic_DNA"/>
</dbReference>